<gene>
    <name evidence="2" type="ORF">SUNI508_14068</name>
</gene>
<evidence type="ECO:0000313" key="2">
    <source>
        <dbReference type="EMBL" id="KAK9422851.1"/>
    </source>
</evidence>
<dbReference type="EMBL" id="JARVKF010000104">
    <property type="protein sequence ID" value="KAK9422851.1"/>
    <property type="molecule type" value="Genomic_DNA"/>
</dbReference>
<accession>A0ABR2V7P3</accession>
<comment type="caution">
    <text evidence="2">The sequence shown here is derived from an EMBL/GenBank/DDBJ whole genome shotgun (WGS) entry which is preliminary data.</text>
</comment>
<evidence type="ECO:0000313" key="3">
    <source>
        <dbReference type="Proteomes" id="UP001408356"/>
    </source>
</evidence>
<dbReference type="Proteomes" id="UP001408356">
    <property type="component" value="Unassembled WGS sequence"/>
</dbReference>
<organism evidence="2 3">
    <name type="scientific">Seiridium unicorne</name>
    <dbReference type="NCBI Taxonomy" id="138068"/>
    <lineage>
        <taxon>Eukaryota</taxon>
        <taxon>Fungi</taxon>
        <taxon>Dikarya</taxon>
        <taxon>Ascomycota</taxon>
        <taxon>Pezizomycotina</taxon>
        <taxon>Sordariomycetes</taxon>
        <taxon>Xylariomycetidae</taxon>
        <taxon>Amphisphaeriales</taxon>
        <taxon>Sporocadaceae</taxon>
        <taxon>Seiridium</taxon>
    </lineage>
</organism>
<proteinExistence type="predicted"/>
<name>A0ABR2V7P3_9PEZI</name>
<protein>
    <submittedName>
        <fullName evidence="2">Uncharacterized protein</fullName>
    </submittedName>
</protein>
<reference evidence="2 3" key="1">
    <citation type="journal article" date="2024" name="J. Plant Pathol.">
        <title>Sequence and assembly of the genome of Seiridium unicorne, isolate CBS 538.82, causal agent of cypress canker disease.</title>
        <authorList>
            <person name="Scali E."/>
            <person name="Rocca G.D."/>
            <person name="Danti R."/>
            <person name="Garbelotto M."/>
            <person name="Barberini S."/>
            <person name="Baroncelli R."/>
            <person name="Emiliani G."/>
        </authorList>
    </citation>
    <scope>NUCLEOTIDE SEQUENCE [LARGE SCALE GENOMIC DNA]</scope>
    <source>
        <strain evidence="2 3">BM-138-508</strain>
    </source>
</reference>
<keyword evidence="3" id="KW-1185">Reference proteome</keyword>
<feature type="compositionally biased region" description="Acidic residues" evidence="1">
    <location>
        <begin position="83"/>
        <end position="99"/>
    </location>
</feature>
<evidence type="ECO:0000256" key="1">
    <source>
        <dbReference type="SAM" id="MobiDB-lite"/>
    </source>
</evidence>
<sequence length="110" mass="11980">MCIAPWAPFGEPNTTTTTDYLTTGALPQPMLVCAPPPCPACPACLEEFIEPFFGCVEICNANDRLLQGLCLRSAGCDRSGHNDDDDDNDNDDDDDDDDDGPGRRRRLCRG</sequence>
<feature type="region of interest" description="Disordered" evidence="1">
    <location>
        <begin position="78"/>
        <end position="110"/>
    </location>
</feature>